<dbReference type="Pfam" id="PF15502">
    <property type="entry name" value="MPLKIP"/>
    <property type="match status" value="1"/>
</dbReference>
<dbReference type="PANTHER" id="PTHR36054:SF2">
    <property type="entry name" value="PROTEIN SICKLE"/>
    <property type="match status" value="1"/>
</dbReference>
<dbReference type="OrthoDB" id="1935385at2759"/>
<protein>
    <submittedName>
        <fullName evidence="3 4">Protein SICKLE-like</fullName>
    </submittedName>
</protein>
<dbReference type="GO" id="GO:0000398">
    <property type="term" value="P:mRNA splicing, via spliceosome"/>
    <property type="evidence" value="ECO:0007669"/>
    <property type="project" value="InterPro"/>
</dbReference>
<dbReference type="InterPro" id="IPR039292">
    <property type="entry name" value="SICKLE"/>
</dbReference>
<feature type="compositionally biased region" description="Polar residues" evidence="1">
    <location>
        <begin position="150"/>
        <end position="173"/>
    </location>
</feature>
<evidence type="ECO:0000313" key="4">
    <source>
        <dbReference type="RefSeq" id="XP_022742601.1"/>
    </source>
</evidence>
<dbReference type="Proteomes" id="UP000515121">
    <property type="component" value="Unplaced"/>
</dbReference>
<evidence type="ECO:0000313" key="2">
    <source>
        <dbReference type="Proteomes" id="UP000515121"/>
    </source>
</evidence>
<feature type="region of interest" description="Disordered" evidence="1">
    <location>
        <begin position="72"/>
        <end position="114"/>
    </location>
</feature>
<dbReference type="PANTHER" id="PTHR36054">
    <property type="entry name" value="PROTEIN SICKLE"/>
    <property type="match status" value="1"/>
</dbReference>
<feature type="compositionally biased region" description="Gly residues" evidence="1">
    <location>
        <begin position="253"/>
        <end position="270"/>
    </location>
</feature>
<dbReference type="RefSeq" id="XP_022742602.1">
    <property type="nucleotide sequence ID" value="XM_022886867.1"/>
</dbReference>
<organism evidence="2 7">
    <name type="scientific">Durio zibethinus</name>
    <name type="common">Durian</name>
    <dbReference type="NCBI Taxonomy" id="66656"/>
    <lineage>
        <taxon>Eukaryota</taxon>
        <taxon>Viridiplantae</taxon>
        <taxon>Streptophyta</taxon>
        <taxon>Embryophyta</taxon>
        <taxon>Tracheophyta</taxon>
        <taxon>Spermatophyta</taxon>
        <taxon>Magnoliopsida</taxon>
        <taxon>eudicotyledons</taxon>
        <taxon>Gunneridae</taxon>
        <taxon>Pentapetalae</taxon>
        <taxon>rosids</taxon>
        <taxon>malvids</taxon>
        <taxon>Malvales</taxon>
        <taxon>Malvaceae</taxon>
        <taxon>Helicteroideae</taxon>
        <taxon>Durio</taxon>
    </lineage>
</organism>
<keyword evidence="2" id="KW-1185">Reference proteome</keyword>
<evidence type="ECO:0000313" key="6">
    <source>
        <dbReference type="RefSeq" id="XP_022742603.1"/>
    </source>
</evidence>
<feature type="compositionally biased region" description="Low complexity" evidence="1">
    <location>
        <begin position="236"/>
        <end position="249"/>
    </location>
</feature>
<reference evidence="3 4" key="1">
    <citation type="submission" date="2025-04" db="UniProtKB">
        <authorList>
            <consortium name="RefSeq"/>
        </authorList>
    </citation>
    <scope>IDENTIFICATION</scope>
    <source>
        <tissue evidence="3 4">Fruit stalk</tissue>
    </source>
</reference>
<evidence type="ECO:0000256" key="1">
    <source>
        <dbReference type="SAM" id="MobiDB-lite"/>
    </source>
</evidence>
<evidence type="ECO:0000313" key="3">
    <source>
        <dbReference type="RefSeq" id="XP_022742598.1"/>
    </source>
</evidence>
<gene>
    <name evidence="3 4 5 6 7" type="primary">LOC111293851</name>
</gene>
<dbReference type="InterPro" id="IPR028265">
    <property type="entry name" value="TTDN1/SICKLE"/>
</dbReference>
<proteinExistence type="predicted"/>
<dbReference type="GO" id="GO:0035196">
    <property type="term" value="P:miRNA processing"/>
    <property type="evidence" value="ECO:0007669"/>
    <property type="project" value="InterPro"/>
</dbReference>
<evidence type="ECO:0000313" key="5">
    <source>
        <dbReference type="RefSeq" id="XP_022742602.1"/>
    </source>
</evidence>
<feature type="region of interest" description="Disordered" evidence="1">
    <location>
        <begin position="224"/>
        <end position="278"/>
    </location>
</feature>
<dbReference type="RefSeq" id="XP_022742598.1">
    <property type="nucleotide sequence ID" value="XM_022886863.1"/>
</dbReference>
<feature type="region of interest" description="Disordered" evidence="1">
    <location>
        <begin position="132"/>
        <end position="211"/>
    </location>
</feature>
<dbReference type="AlphaFoldDB" id="A0A6P5YQ18"/>
<feature type="region of interest" description="Disordered" evidence="1">
    <location>
        <begin position="15"/>
        <end position="43"/>
    </location>
</feature>
<dbReference type="RefSeq" id="XP_022742604.1">
    <property type="nucleotide sequence ID" value="XM_022886869.1"/>
</dbReference>
<dbReference type="KEGG" id="dzi:111293851"/>
<accession>A0A6P5YQ18</accession>
<feature type="compositionally biased region" description="Polar residues" evidence="1">
    <location>
        <begin position="79"/>
        <end position="95"/>
    </location>
</feature>
<feature type="compositionally biased region" description="Polar residues" evidence="1">
    <location>
        <begin position="196"/>
        <end position="206"/>
    </location>
</feature>
<dbReference type="RefSeq" id="XP_022742603.1">
    <property type="nucleotide sequence ID" value="XM_022886868.1"/>
</dbReference>
<name>A0A6P5YQ18_DURZI</name>
<sequence>MEESEKRKERLKAMRMEAAHAEVSNNVETSAMPGCLSNPLSGTSSRLTMEDDFCAIPRFDYYTDPMAAFSANKKRGKGDNQTMLESFPSPTSSGWPTARPSPSHPGPRNSDRNLPVLHMQSQFSLDQHIYQQGPYGGFTAHRSPRITSPPMHQSHSDAWNGSQATANSYNYSSDGRPRGMFGTPPMHPRTSPRVWNPSNAPGSRNLPSPGFSPAYSPNFNYGRGRPQMFGNSPILDSGPGDSPGFSSGRGRARGYGGSISPGMGRTGGRGQAFHGRSSASNRTLGAECFFDESMLEDPWQHLKPILWRRQEAGMDSLSTPGSSNSRLPKSIGVKKAKVSEASNKFNSQPSLAEYLAASFNKAVEDAQNA</sequence>
<dbReference type="GeneID" id="111293851"/>
<dbReference type="RefSeq" id="XP_022742601.1">
    <property type="nucleotide sequence ID" value="XM_022886866.1"/>
</dbReference>
<evidence type="ECO:0000313" key="7">
    <source>
        <dbReference type="RefSeq" id="XP_022742604.1"/>
    </source>
</evidence>